<dbReference type="PANTHER" id="PTHR36513:SF1">
    <property type="entry name" value="TRANSMEMBRANE PROTEIN"/>
    <property type="match status" value="1"/>
</dbReference>
<evidence type="ECO:0000313" key="2">
    <source>
        <dbReference type="Proteomes" id="UP000316801"/>
    </source>
</evidence>
<dbReference type="InterPro" id="IPR010297">
    <property type="entry name" value="DUF900_hydrolase"/>
</dbReference>
<organism evidence="1 2">
    <name type="scientific">Rhizobium straminoryzae</name>
    <dbReference type="NCBI Taxonomy" id="1387186"/>
    <lineage>
        <taxon>Bacteria</taxon>
        <taxon>Pseudomonadati</taxon>
        <taxon>Pseudomonadota</taxon>
        <taxon>Alphaproteobacteria</taxon>
        <taxon>Hyphomicrobiales</taxon>
        <taxon>Rhizobiaceae</taxon>
        <taxon>Rhizobium/Agrobacterium group</taxon>
        <taxon>Rhizobium</taxon>
    </lineage>
</organism>
<reference evidence="1 2" key="1">
    <citation type="submission" date="2019-07" db="EMBL/GenBank/DDBJ databases">
        <title>Ln-dependent methylotrophs.</title>
        <authorList>
            <person name="Tani A."/>
        </authorList>
    </citation>
    <scope>NUCLEOTIDE SEQUENCE [LARGE SCALE GENOMIC DNA]</scope>
    <source>
        <strain evidence="1 2">SM12</strain>
    </source>
</reference>
<dbReference type="InterPro" id="IPR029058">
    <property type="entry name" value="AB_hydrolase_fold"/>
</dbReference>
<dbReference type="SUPFAM" id="SSF53474">
    <property type="entry name" value="alpha/beta-Hydrolases"/>
    <property type="match status" value="1"/>
</dbReference>
<dbReference type="GO" id="GO:0016787">
    <property type="term" value="F:hydrolase activity"/>
    <property type="evidence" value="ECO:0007669"/>
    <property type="project" value="UniProtKB-KW"/>
</dbReference>
<dbReference type="AlphaFoldDB" id="A0A549SZ59"/>
<keyword evidence="2" id="KW-1185">Reference proteome</keyword>
<dbReference type="PANTHER" id="PTHR36513">
    <property type="entry name" value="ABC TRANSMEMBRANE TYPE-1 DOMAIN-CONTAINING PROTEIN"/>
    <property type="match status" value="1"/>
</dbReference>
<protein>
    <submittedName>
        <fullName evidence="1">Alpha/beta fold hydrolase</fullName>
    </submittedName>
</protein>
<dbReference type="Gene3D" id="3.40.50.1820">
    <property type="entry name" value="alpha/beta hydrolase"/>
    <property type="match status" value="1"/>
</dbReference>
<dbReference type="EMBL" id="VJMG01000072">
    <property type="protein sequence ID" value="TRL34916.1"/>
    <property type="molecule type" value="Genomic_DNA"/>
</dbReference>
<proteinExistence type="predicted"/>
<name>A0A549SZ59_9HYPH</name>
<dbReference type="Pfam" id="PF05990">
    <property type="entry name" value="DUF900"/>
    <property type="match status" value="1"/>
</dbReference>
<gene>
    <name evidence="1" type="ORF">FNA46_21650</name>
</gene>
<sequence>MPWRSPWQLTGGAWAVLCPADGFQGLQTKGNALQGDVRFEDSRIECRRRSPSGKRSPRVGRGGWSFRTGLLVVLALAVAACGHRPDAMIPVAYDPPPDSKVDMLVATTRAPSDDPAVRYSGERGESLRLDNVVVSIPPLHAREVGAIELPPSTGRPDPQKSFVVTQAQAVDDRGAEAWFKRTGKPSRRVLVFVHGFNNNYTEAVFRFAQIAHDIKVDAAPVLFTWPSRANTLDYVYDRESTIYSRFGLVEALEKATAAPDVADVTILAHSMGSWLTMEALRELAIRHGRVSPKIRNVVLASPDIDVDVFRRQVLELGKQHPRITIYSSRNDKALKVSTFLAGDVDRLGGADLRPYEKILAEHNISFIDASDAKQIDPLGHNAFAESSEMLQSLTARLSEQSLETSPSIGRSLIGRATLAPARVLTAIANPER</sequence>
<dbReference type="Proteomes" id="UP000316801">
    <property type="component" value="Unassembled WGS sequence"/>
</dbReference>
<comment type="caution">
    <text evidence="1">The sequence shown here is derived from an EMBL/GenBank/DDBJ whole genome shotgun (WGS) entry which is preliminary data.</text>
</comment>
<accession>A0A549SZ59</accession>
<keyword evidence="1" id="KW-0378">Hydrolase</keyword>
<evidence type="ECO:0000313" key="1">
    <source>
        <dbReference type="EMBL" id="TRL34916.1"/>
    </source>
</evidence>